<protein>
    <submittedName>
        <fullName evidence="9">Component of the mitochondrial outer membrane sorting and assembly machinery (SAM) complex</fullName>
    </submittedName>
</protein>
<dbReference type="EMBL" id="FN392319">
    <property type="protein sequence ID" value="CAY67502.1"/>
    <property type="molecule type" value="Genomic_DNA"/>
</dbReference>
<keyword evidence="3" id="KW-1000">Mitochondrion outer membrane</keyword>
<keyword evidence="2" id="KW-0813">Transport</keyword>
<evidence type="ECO:0000256" key="1">
    <source>
        <dbReference type="ARBA" id="ARBA00004294"/>
    </source>
</evidence>
<dbReference type="KEGG" id="ppa:PAS_chr1-1_0138"/>
<dbReference type="GO" id="GO:0007005">
    <property type="term" value="P:mitochondrion organization"/>
    <property type="evidence" value="ECO:0007669"/>
    <property type="project" value="TreeGrafter"/>
</dbReference>
<dbReference type="AlphaFoldDB" id="C4QW79"/>
<dbReference type="OrthoDB" id="5835136at2759"/>
<keyword evidence="6" id="KW-0472">Membrane</keyword>
<keyword evidence="5" id="KW-0496">Mitochondrion</keyword>
<organism evidence="9 10">
    <name type="scientific">Komagataella phaffii (strain GS115 / ATCC 20864)</name>
    <name type="common">Yeast</name>
    <name type="synonym">Pichia pastoris</name>
    <dbReference type="NCBI Taxonomy" id="644223"/>
    <lineage>
        <taxon>Eukaryota</taxon>
        <taxon>Fungi</taxon>
        <taxon>Dikarya</taxon>
        <taxon>Ascomycota</taxon>
        <taxon>Saccharomycotina</taxon>
        <taxon>Pichiomycetes</taxon>
        <taxon>Pichiales</taxon>
        <taxon>Pichiaceae</taxon>
        <taxon>Komagataella</taxon>
    </lineage>
</organism>
<evidence type="ECO:0000259" key="8">
    <source>
        <dbReference type="Pfam" id="PF10568"/>
    </source>
</evidence>
<keyword evidence="10" id="KW-1185">Reference proteome</keyword>
<dbReference type="OMA" id="PMWYNTP"/>
<name>C4QW79_KOMPG</name>
<dbReference type="InterPro" id="IPR019564">
    <property type="entry name" value="Sam37/metaxin_N"/>
</dbReference>
<dbReference type="Proteomes" id="UP000000314">
    <property type="component" value="Chromosome 1"/>
</dbReference>
<evidence type="ECO:0000256" key="7">
    <source>
        <dbReference type="SAM" id="MobiDB-lite"/>
    </source>
</evidence>
<feature type="domain" description="Mitochondrial outer membrane transport complex Sam37/metaxin N-terminal" evidence="8">
    <location>
        <begin position="25"/>
        <end position="153"/>
    </location>
</feature>
<dbReference type="InterPro" id="IPR050931">
    <property type="entry name" value="Mito_Protein_Transport_Metaxin"/>
</dbReference>
<dbReference type="GO" id="GO:0015031">
    <property type="term" value="P:protein transport"/>
    <property type="evidence" value="ECO:0007669"/>
    <property type="project" value="UniProtKB-KW"/>
</dbReference>
<reference evidence="9 10" key="1">
    <citation type="journal article" date="2009" name="Nat. Biotechnol.">
        <title>Genome sequence of the recombinant protein production host Pichia pastoris.</title>
        <authorList>
            <person name="De Schutter K."/>
            <person name="Lin Y.C."/>
            <person name="Tiels P."/>
            <person name="Van Hecke A."/>
            <person name="Glinka S."/>
            <person name="Weber-Lehmann J."/>
            <person name="Rouze P."/>
            <person name="Van de Peer Y."/>
            <person name="Callewaert N."/>
        </authorList>
    </citation>
    <scope>NUCLEOTIDE SEQUENCE [LARGE SCALE GENOMIC DNA]</scope>
    <source>
        <strain evidence="10">GS115 / ATCC 20864</strain>
    </source>
</reference>
<accession>C4QW79</accession>
<dbReference type="GO" id="GO:0001401">
    <property type="term" value="C:SAM complex"/>
    <property type="evidence" value="ECO:0007669"/>
    <property type="project" value="InterPro"/>
</dbReference>
<evidence type="ECO:0000313" key="9">
    <source>
        <dbReference type="EMBL" id="CAY67502.1"/>
    </source>
</evidence>
<proteinExistence type="predicted"/>
<comment type="subcellular location">
    <subcellularLocation>
        <location evidence="1">Mitochondrion outer membrane</location>
    </subcellularLocation>
</comment>
<evidence type="ECO:0000256" key="4">
    <source>
        <dbReference type="ARBA" id="ARBA00022927"/>
    </source>
</evidence>
<dbReference type="Pfam" id="PF10568">
    <property type="entry name" value="Tom37"/>
    <property type="match status" value="1"/>
</dbReference>
<evidence type="ECO:0000256" key="6">
    <source>
        <dbReference type="ARBA" id="ARBA00023136"/>
    </source>
</evidence>
<dbReference type="SMR" id="C4QW79"/>
<evidence type="ECO:0000256" key="3">
    <source>
        <dbReference type="ARBA" id="ARBA00022787"/>
    </source>
</evidence>
<dbReference type="eggNOG" id="KOG3028">
    <property type="taxonomic scope" value="Eukaryota"/>
</dbReference>
<dbReference type="STRING" id="644223.C4QW79"/>
<evidence type="ECO:0000256" key="2">
    <source>
        <dbReference type="ARBA" id="ARBA00022448"/>
    </source>
</evidence>
<dbReference type="HOGENOM" id="CLU_078884_0_0_1"/>
<evidence type="ECO:0000313" key="10">
    <source>
        <dbReference type="Proteomes" id="UP000000314"/>
    </source>
</evidence>
<gene>
    <name evidence="9" type="ordered locus">PAS_chr1-1_0138</name>
</gene>
<sequence>MDPNRILEVHIWGKNNQVAKIDAQCLAIAWYLSLTCSKLNNVKLVASCNGSISPTGRLPVLVDYDRQQTQLKHKVVGYLDIVRYLETQYELTLDELSPENHLINEGAIEYILKTIETTTMYTLFVNKENYEGYSRSIFSQYLPFPMQYSAPLFFRKLSYERCQGIGLLKGNTTVEEDLDDDNEEYYIQELKEMNKKLSQTGIRMGGLYERQQRDKLNELMVRENTLTNMRCIYLLGQYIETVLSMQGENIVSDDSVGNSEKETDDSTSSHIHLPNETYSFGSKLSSCDILLFACVSILTFDELPNKSVHGFVTNNFPKLVSTVEDFELAINHRLLDFEKVVSPAPSQVPTLTNTIKSYVVDL</sequence>
<dbReference type="PANTHER" id="PTHR12289">
    <property type="entry name" value="METAXIN RELATED"/>
    <property type="match status" value="1"/>
</dbReference>
<keyword evidence="4" id="KW-0653">Protein transport</keyword>
<evidence type="ECO:0000256" key="5">
    <source>
        <dbReference type="ARBA" id="ARBA00023128"/>
    </source>
</evidence>
<dbReference type="RefSeq" id="XP_002489783.1">
    <property type="nucleotide sequence ID" value="XM_002489738.1"/>
</dbReference>
<dbReference type="PANTHER" id="PTHR12289:SF41">
    <property type="entry name" value="FAILED AXON CONNECTIONS-RELATED"/>
    <property type="match status" value="1"/>
</dbReference>
<dbReference type="InParanoid" id="C4QW79"/>
<dbReference type="GeneID" id="8197261"/>
<feature type="region of interest" description="Disordered" evidence="7">
    <location>
        <begin position="253"/>
        <end position="272"/>
    </location>
</feature>